<feature type="transmembrane region" description="Helical" evidence="4">
    <location>
        <begin position="405"/>
        <end position="426"/>
    </location>
</feature>
<accession>A0A7C3MLA2</accession>
<feature type="transmembrane region" description="Helical" evidence="4">
    <location>
        <begin position="86"/>
        <end position="109"/>
    </location>
</feature>
<dbReference type="SUPFAM" id="SSF103473">
    <property type="entry name" value="MFS general substrate transporter"/>
    <property type="match status" value="1"/>
</dbReference>
<feature type="transmembrane region" description="Helical" evidence="4">
    <location>
        <begin position="324"/>
        <end position="349"/>
    </location>
</feature>
<comment type="caution">
    <text evidence="6">The sequence shown here is derived from an EMBL/GenBank/DDBJ whole genome shotgun (WGS) entry which is preliminary data.</text>
</comment>
<dbReference type="GO" id="GO:0022857">
    <property type="term" value="F:transmembrane transporter activity"/>
    <property type="evidence" value="ECO:0007669"/>
    <property type="project" value="InterPro"/>
</dbReference>
<sequence>MKIKDFFTTYFVEDVELKRSLNLVILGVCFGIVFFNVTTGAPIAGFAKELGFGDLLYGFMLAMPVLGGAIQLFASYVLERTKKRKIIFFLGGFIQRIPWLFIPILPFFISDKNLLFSLIVFLLAITAVGGAFINVSFMSWMGDLVPIEIRGRFFSHRSMLATFVSFISGLSIGWFLDRVHGLIGFAIVFIFATILGLLDICCFFWVYDPPMKKSDFSQVNFRKMMKSVIKDSRFSNFLLFAVFWNIALNISAPYFNIYMIKYLKMSYFEIALYVQIVSNVITILSVRMLGRLIDRFGNKPVLIISTLIVSFLPYIWCFTTPNNWLFFVILVQIFAGTFWPGIDLTFNNLALYLSPNENRSFYIAVLNFFVGIVNALSFILGGYIIEYVAPPIVAFINNVTGLYLVEYHLIFILSGVLRFMFSRIFLPRIHEERSKPVEELKNHIVKKIKNKIGVF</sequence>
<dbReference type="AlphaFoldDB" id="A0A7C3MLA2"/>
<evidence type="ECO:0000256" key="4">
    <source>
        <dbReference type="SAM" id="Phobius"/>
    </source>
</evidence>
<keyword evidence="3 4" id="KW-0472">Membrane</keyword>
<dbReference type="Gene3D" id="1.20.1250.20">
    <property type="entry name" value="MFS general substrate transporter like domains"/>
    <property type="match status" value="2"/>
</dbReference>
<name>A0A7C3MLA2_DICTH</name>
<dbReference type="PANTHER" id="PTHR23526">
    <property type="entry name" value="INTEGRAL MEMBRANE TRANSPORT PROTEIN-RELATED"/>
    <property type="match status" value="1"/>
</dbReference>
<evidence type="ECO:0000256" key="1">
    <source>
        <dbReference type="ARBA" id="ARBA00022692"/>
    </source>
</evidence>
<protein>
    <submittedName>
        <fullName evidence="6">MFS transporter</fullName>
    </submittedName>
</protein>
<feature type="transmembrane region" description="Helical" evidence="4">
    <location>
        <begin position="55"/>
        <end position="74"/>
    </location>
</feature>
<feature type="transmembrane region" description="Helical" evidence="4">
    <location>
        <begin position="158"/>
        <end position="176"/>
    </location>
</feature>
<feature type="transmembrane region" description="Helical" evidence="4">
    <location>
        <begin position="234"/>
        <end position="258"/>
    </location>
</feature>
<feature type="transmembrane region" description="Helical" evidence="4">
    <location>
        <begin position="270"/>
        <end position="289"/>
    </location>
</feature>
<evidence type="ECO:0000256" key="3">
    <source>
        <dbReference type="ARBA" id="ARBA00023136"/>
    </source>
</evidence>
<dbReference type="InterPro" id="IPR052528">
    <property type="entry name" value="Sugar_transport-like"/>
</dbReference>
<organism evidence="6">
    <name type="scientific">Dictyoglomus thermophilum</name>
    <dbReference type="NCBI Taxonomy" id="14"/>
    <lineage>
        <taxon>Bacteria</taxon>
        <taxon>Pseudomonadati</taxon>
        <taxon>Dictyoglomota</taxon>
        <taxon>Dictyoglomia</taxon>
        <taxon>Dictyoglomales</taxon>
        <taxon>Dictyoglomaceae</taxon>
        <taxon>Dictyoglomus</taxon>
    </lineage>
</organism>
<feature type="transmembrane region" description="Helical" evidence="4">
    <location>
        <begin position="115"/>
        <end position="137"/>
    </location>
</feature>
<dbReference type="Pfam" id="PF07690">
    <property type="entry name" value="MFS_1"/>
    <property type="match status" value="2"/>
</dbReference>
<gene>
    <name evidence="6" type="ORF">ENW00_08865</name>
</gene>
<dbReference type="InterPro" id="IPR020846">
    <property type="entry name" value="MFS_dom"/>
</dbReference>
<reference evidence="6" key="1">
    <citation type="journal article" date="2020" name="mSystems">
        <title>Genome- and Community-Level Interaction Insights into Carbon Utilization and Element Cycling Functions of Hydrothermarchaeota in Hydrothermal Sediment.</title>
        <authorList>
            <person name="Zhou Z."/>
            <person name="Liu Y."/>
            <person name="Xu W."/>
            <person name="Pan J."/>
            <person name="Luo Z.H."/>
            <person name="Li M."/>
        </authorList>
    </citation>
    <scope>NUCLEOTIDE SEQUENCE [LARGE SCALE GENOMIC DNA]</scope>
    <source>
        <strain evidence="6">SpSt-81</strain>
    </source>
</reference>
<dbReference type="PANTHER" id="PTHR23526:SF2">
    <property type="entry name" value="MAJOR FACILITATOR SUPERFAMILY (MFS) PROFILE DOMAIN-CONTAINING PROTEIN"/>
    <property type="match status" value="1"/>
</dbReference>
<evidence type="ECO:0000256" key="2">
    <source>
        <dbReference type="ARBA" id="ARBA00022989"/>
    </source>
</evidence>
<evidence type="ECO:0000313" key="6">
    <source>
        <dbReference type="EMBL" id="HFX14235.1"/>
    </source>
</evidence>
<dbReference type="InterPro" id="IPR036259">
    <property type="entry name" value="MFS_trans_sf"/>
</dbReference>
<dbReference type="EMBL" id="DTIN01000039">
    <property type="protein sequence ID" value="HFX14235.1"/>
    <property type="molecule type" value="Genomic_DNA"/>
</dbReference>
<feature type="transmembrane region" description="Helical" evidence="4">
    <location>
        <begin position="301"/>
        <end position="318"/>
    </location>
</feature>
<proteinExistence type="predicted"/>
<dbReference type="PROSITE" id="PS50850">
    <property type="entry name" value="MFS"/>
    <property type="match status" value="1"/>
</dbReference>
<feature type="transmembrane region" description="Helical" evidence="4">
    <location>
        <begin position="21"/>
        <end position="43"/>
    </location>
</feature>
<evidence type="ECO:0000259" key="5">
    <source>
        <dbReference type="PROSITE" id="PS50850"/>
    </source>
</evidence>
<keyword evidence="1 4" id="KW-0812">Transmembrane</keyword>
<dbReference type="InterPro" id="IPR011701">
    <property type="entry name" value="MFS"/>
</dbReference>
<feature type="transmembrane region" description="Helical" evidence="4">
    <location>
        <begin position="182"/>
        <end position="207"/>
    </location>
</feature>
<feature type="domain" description="Major facilitator superfamily (MFS) profile" evidence="5">
    <location>
        <begin position="15"/>
        <end position="430"/>
    </location>
</feature>
<feature type="transmembrane region" description="Helical" evidence="4">
    <location>
        <begin position="361"/>
        <end position="385"/>
    </location>
</feature>
<keyword evidence="2 4" id="KW-1133">Transmembrane helix</keyword>